<evidence type="ECO:0000313" key="3">
    <source>
        <dbReference type="EMBL" id="COX83353.1"/>
    </source>
</evidence>
<dbReference type="Proteomes" id="UP000039021">
    <property type="component" value="Unassembled WGS sequence"/>
</dbReference>
<gene>
    <name evidence="2" type="ORF">ERS007703_02425</name>
    <name evidence="3" type="ORF">ERS007739_01779</name>
</gene>
<proteinExistence type="predicted"/>
<name>A0A0U0TM20_MYCTX</name>
<dbReference type="EMBL" id="CSAE01000262">
    <property type="protein sequence ID" value="COV97257.1"/>
    <property type="molecule type" value="Genomic_DNA"/>
</dbReference>
<feature type="compositionally biased region" description="Low complexity" evidence="1">
    <location>
        <begin position="31"/>
        <end position="45"/>
    </location>
</feature>
<dbReference type="Proteomes" id="UP000038802">
    <property type="component" value="Unassembled WGS sequence"/>
</dbReference>
<organism evidence="2 4">
    <name type="scientific">Mycobacterium tuberculosis</name>
    <dbReference type="NCBI Taxonomy" id="1773"/>
    <lineage>
        <taxon>Bacteria</taxon>
        <taxon>Bacillati</taxon>
        <taxon>Actinomycetota</taxon>
        <taxon>Actinomycetes</taxon>
        <taxon>Mycobacteriales</taxon>
        <taxon>Mycobacteriaceae</taxon>
        <taxon>Mycobacterium</taxon>
        <taxon>Mycobacterium tuberculosis complex</taxon>
    </lineage>
</organism>
<evidence type="ECO:0000313" key="4">
    <source>
        <dbReference type="Proteomes" id="UP000038802"/>
    </source>
</evidence>
<sequence>MRRSTDRATGSIDQPTSWPCVLANTRLAPASRARGASRASGAAAPNQTVSMSCSAISRRIRTSTVGPGSITVLGWRTTR</sequence>
<reference evidence="4 5" key="3">
    <citation type="submission" date="2015-03" db="EMBL/GenBank/DDBJ databases">
        <authorList>
            <consortium name="Pathogen Informatics"/>
        </authorList>
    </citation>
    <scope>NUCLEOTIDE SEQUENCE [LARGE SCALE GENOMIC DNA]</scope>
    <source>
        <strain evidence="4">K00500041</strain>
        <strain evidence="5">N09902308</strain>
    </source>
</reference>
<dbReference type="AlphaFoldDB" id="A0A0U0TM20"/>
<protein>
    <submittedName>
        <fullName evidence="2">Uncharacterized protein</fullName>
    </submittedName>
</protein>
<feature type="region of interest" description="Disordered" evidence="1">
    <location>
        <begin position="31"/>
        <end position="51"/>
    </location>
</feature>
<evidence type="ECO:0000313" key="5">
    <source>
        <dbReference type="Proteomes" id="UP000039021"/>
    </source>
</evidence>
<reference evidence="2" key="1">
    <citation type="submission" date="2015-03" db="EMBL/GenBank/DDBJ databases">
        <authorList>
            <person name="Murphy D."/>
        </authorList>
    </citation>
    <scope>NUCLEOTIDE SEQUENCE [LARGE SCALE GENOMIC DNA]</scope>
    <source>
        <strain evidence="2">K00500041</strain>
    </source>
</reference>
<evidence type="ECO:0000256" key="1">
    <source>
        <dbReference type="SAM" id="MobiDB-lite"/>
    </source>
</evidence>
<accession>A0A0U0TM20</accession>
<reference evidence="3" key="2">
    <citation type="submission" date="2015-03" db="EMBL/GenBank/DDBJ databases">
        <authorList>
            <consortium name="Pathogen Informatics"/>
            <person name="Murphy D."/>
        </authorList>
    </citation>
    <scope>NUCLEOTIDE SEQUENCE</scope>
    <source>
        <strain evidence="3">N09902308</strain>
    </source>
</reference>
<evidence type="ECO:0000313" key="2">
    <source>
        <dbReference type="EMBL" id="COV97257.1"/>
    </source>
</evidence>
<dbReference type="EMBL" id="CSBK01000735">
    <property type="protein sequence ID" value="COX83353.1"/>
    <property type="molecule type" value="Genomic_DNA"/>
</dbReference>